<evidence type="ECO:0000313" key="7">
    <source>
        <dbReference type="EMBL" id="CAJ0596388.1"/>
    </source>
</evidence>
<dbReference type="GO" id="GO:0006325">
    <property type="term" value="P:chromatin organization"/>
    <property type="evidence" value="ECO:0007669"/>
    <property type="project" value="UniProtKB-KW"/>
</dbReference>
<evidence type="ECO:0000259" key="6">
    <source>
        <dbReference type="PROSITE" id="PS51998"/>
    </source>
</evidence>
<comment type="subcellular location">
    <subcellularLocation>
        <location evidence="1">Nucleus</location>
    </subcellularLocation>
</comment>
<feature type="compositionally biased region" description="Acidic residues" evidence="5">
    <location>
        <begin position="46"/>
        <end position="62"/>
    </location>
</feature>
<proteinExistence type="predicted"/>
<dbReference type="PANTHER" id="PTHR13468:SF1">
    <property type="entry name" value="PROTEIN DEK"/>
    <property type="match status" value="1"/>
</dbReference>
<feature type="compositionally biased region" description="Acidic residues" evidence="5">
    <location>
        <begin position="316"/>
        <end position="332"/>
    </location>
</feature>
<protein>
    <recommendedName>
        <fullName evidence="6">DEK-C domain-containing protein</fullName>
    </recommendedName>
</protein>
<feature type="compositionally biased region" description="Basic residues" evidence="5">
    <location>
        <begin position="291"/>
        <end position="310"/>
    </location>
</feature>
<evidence type="ECO:0000256" key="1">
    <source>
        <dbReference type="ARBA" id="ARBA00004123"/>
    </source>
</evidence>
<dbReference type="Pfam" id="PF08766">
    <property type="entry name" value="DEK_C"/>
    <property type="match status" value="1"/>
</dbReference>
<feature type="compositionally biased region" description="Basic and acidic residues" evidence="5">
    <location>
        <begin position="333"/>
        <end position="347"/>
    </location>
</feature>
<keyword evidence="2" id="KW-0156">Chromatin regulator</keyword>
<feature type="compositionally biased region" description="Basic and acidic residues" evidence="5">
    <location>
        <begin position="25"/>
        <end position="43"/>
    </location>
</feature>
<feature type="region of interest" description="Disordered" evidence="5">
    <location>
        <begin position="287"/>
        <end position="416"/>
    </location>
</feature>
<dbReference type="GO" id="GO:0005634">
    <property type="term" value="C:nucleus"/>
    <property type="evidence" value="ECO:0007669"/>
    <property type="project" value="UniProtKB-SubCell"/>
</dbReference>
<evidence type="ECO:0000256" key="2">
    <source>
        <dbReference type="ARBA" id="ARBA00022853"/>
    </source>
</evidence>
<feature type="compositionally biased region" description="Acidic residues" evidence="5">
    <location>
        <begin position="121"/>
        <end position="136"/>
    </location>
</feature>
<feature type="compositionally biased region" description="Basic and acidic residues" evidence="5">
    <location>
        <begin position="82"/>
        <end position="95"/>
    </location>
</feature>
<dbReference type="Gene3D" id="1.10.10.60">
    <property type="entry name" value="Homeodomain-like"/>
    <property type="match status" value="1"/>
</dbReference>
<dbReference type="GO" id="GO:0003677">
    <property type="term" value="F:DNA binding"/>
    <property type="evidence" value="ECO:0007669"/>
    <property type="project" value="UniProtKB-KW"/>
</dbReference>
<dbReference type="PANTHER" id="PTHR13468">
    <property type="entry name" value="DEK PROTEIN"/>
    <property type="match status" value="1"/>
</dbReference>
<dbReference type="InterPro" id="IPR044198">
    <property type="entry name" value="DEK"/>
</dbReference>
<name>A0AA36M2T2_CYLNA</name>
<evidence type="ECO:0000256" key="5">
    <source>
        <dbReference type="SAM" id="MobiDB-lite"/>
    </source>
</evidence>
<keyword evidence="4" id="KW-0539">Nucleus</keyword>
<accession>A0AA36M2T2</accession>
<dbReference type="GO" id="GO:2000779">
    <property type="term" value="P:regulation of double-strand break repair"/>
    <property type="evidence" value="ECO:0007669"/>
    <property type="project" value="TreeGrafter"/>
</dbReference>
<dbReference type="GO" id="GO:0042393">
    <property type="term" value="F:histone binding"/>
    <property type="evidence" value="ECO:0007669"/>
    <property type="project" value="TreeGrafter"/>
</dbReference>
<feature type="domain" description="DEK-C" evidence="6">
    <location>
        <begin position="410"/>
        <end position="466"/>
    </location>
</feature>
<dbReference type="AlphaFoldDB" id="A0AA36M2T2"/>
<dbReference type="EMBL" id="CATQJL010000112">
    <property type="protein sequence ID" value="CAJ0596388.1"/>
    <property type="molecule type" value="Genomic_DNA"/>
</dbReference>
<organism evidence="7 8">
    <name type="scientific">Cylicocyclus nassatus</name>
    <name type="common">Nematode worm</name>
    <dbReference type="NCBI Taxonomy" id="53992"/>
    <lineage>
        <taxon>Eukaryota</taxon>
        <taxon>Metazoa</taxon>
        <taxon>Ecdysozoa</taxon>
        <taxon>Nematoda</taxon>
        <taxon>Chromadorea</taxon>
        <taxon>Rhabditida</taxon>
        <taxon>Rhabditina</taxon>
        <taxon>Rhabditomorpha</taxon>
        <taxon>Strongyloidea</taxon>
        <taxon>Strongylidae</taxon>
        <taxon>Cylicocyclus</taxon>
    </lineage>
</organism>
<dbReference type="InterPro" id="IPR014876">
    <property type="entry name" value="DEK_C"/>
</dbReference>
<evidence type="ECO:0000256" key="4">
    <source>
        <dbReference type="ARBA" id="ARBA00023242"/>
    </source>
</evidence>
<feature type="compositionally biased region" description="Basic and acidic residues" evidence="5">
    <location>
        <begin position="103"/>
        <end position="120"/>
    </location>
</feature>
<keyword evidence="3" id="KW-0238">DNA-binding</keyword>
<dbReference type="Proteomes" id="UP001176961">
    <property type="component" value="Unassembled WGS sequence"/>
</dbReference>
<gene>
    <name evidence="7" type="ORF">CYNAS_LOCUS8371</name>
</gene>
<dbReference type="SUPFAM" id="SSF109715">
    <property type="entry name" value="DEK C-terminal domain"/>
    <property type="match status" value="1"/>
</dbReference>
<comment type="caution">
    <text evidence="7">The sequence shown here is derived from an EMBL/GenBank/DDBJ whole genome shotgun (WGS) entry which is preliminary data.</text>
</comment>
<keyword evidence="8" id="KW-1185">Reference proteome</keyword>
<sequence>MALQIKSDNILAGDNDSKGMVVEMESPKKSESNANTSDEKIIEDMPVNEEETKETEQVENELLEPKTGMTGKPEGADSVDEETTKESPAKKEEKQNSTPTKESPVKESPKKKDTKKKVEQEAADATEQEEEQEDEEHEKKKGLFDLPLEVEGKRERHKVERISIGTPTVKKTPTEMKMGNGVPLGEIAYIEDQLRKHSADDLQYIHRLIYGHVGKASVLRRDIRKFTGFAFEENSPEFKQKVAFLQKLTMDKLRMIKNVLGVHSGGGTKDAMVTTIMVFIMKPVDHERKVPGKKRKSTAKTPKSTKKAKTSKTSDEVVDDEDDEEDEVETKEEEEKKKKGAEKEKKTPKTPKTPSTAKAPRKKKEPTKDASKESDADTEAVKKTSRKPSKIASDDDTSSNTSEEAAQENNPSEKELETVIEELLATFDLAQVSMKQMCQAVIERFPGTNISTRIDFLKSKIKQCLATK</sequence>
<feature type="compositionally biased region" description="Basic and acidic residues" evidence="5">
    <location>
        <begin position="366"/>
        <end position="382"/>
    </location>
</feature>
<feature type="region of interest" description="Disordered" evidence="5">
    <location>
        <begin position="1"/>
        <end position="147"/>
    </location>
</feature>
<dbReference type="PROSITE" id="PS51998">
    <property type="entry name" value="DEK_C"/>
    <property type="match status" value="1"/>
</dbReference>
<evidence type="ECO:0000256" key="3">
    <source>
        <dbReference type="ARBA" id="ARBA00023125"/>
    </source>
</evidence>
<evidence type="ECO:0000313" key="8">
    <source>
        <dbReference type="Proteomes" id="UP001176961"/>
    </source>
</evidence>
<reference evidence="7" key="1">
    <citation type="submission" date="2023-07" db="EMBL/GenBank/DDBJ databases">
        <authorList>
            <consortium name="CYATHOMIX"/>
        </authorList>
    </citation>
    <scope>NUCLEOTIDE SEQUENCE</scope>
    <source>
        <strain evidence="7">N/A</strain>
    </source>
</reference>